<keyword evidence="2" id="KW-1185">Reference proteome</keyword>
<accession>A0A4R0MY97</accession>
<dbReference type="Gene3D" id="3.40.50.1000">
    <property type="entry name" value="HAD superfamily/HAD-like"/>
    <property type="match status" value="1"/>
</dbReference>
<comment type="caution">
    <text evidence="1">The sequence shown here is derived from an EMBL/GenBank/DDBJ whole genome shotgun (WGS) entry which is preliminary data.</text>
</comment>
<dbReference type="InterPro" id="IPR036412">
    <property type="entry name" value="HAD-like_sf"/>
</dbReference>
<dbReference type="InterPro" id="IPR041492">
    <property type="entry name" value="HAD_2"/>
</dbReference>
<sequence>MAFEEYIKDKKAIVLGLDNVLYPEKDYLLQVYYLFSEFMAYSEQLDSSKIIEFMQAEFVANGSEGIFEKASSKFNIPDKYKANFSLLHQNARLPLKLLLFKQMLSFLQELVVERKTIFLLVDGDPKQQINKIKQTEWHGLEKYLKVYFTEEFEPKPSSKSINFILNENKVKIDELLMLGISDLDRDFASKIGMEFLSVAKLL</sequence>
<organism evidence="1 2">
    <name type="scientific">Pedobacter frigiditerrae</name>
    <dbReference type="NCBI Taxonomy" id="2530452"/>
    <lineage>
        <taxon>Bacteria</taxon>
        <taxon>Pseudomonadati</taxon>
        <taxon>Bacteroidota</taxon>
        <taxon>Sphingobacteriia</taxon>
        <taxon>Sphingobacteriales</taxon>
        <taxon>Sphingobacteriaceae</taxon>
        <taxon>Pedobacter</taxon>
    </lineage>
</organism>
<dbReference type="Proteomes" id="UP000292884">
    <property type="component" value="Unassembled WGS sequence"/>
</dbReference>
<evidence type="ECO:0000313" key="1">
    <source>
        <dbReference type="EMBL" id="TCC91877.1"/>
    </source>
</evidence>
<reference evidence="1 2" key="1">
    <citation type="submission" date="2019-02" db="EMBL/GenBank/DDBJ databases">
        <title>Pedobacter sp. RP-1-13 sp. nov., isolated from Arctic soil.</title>
        <authorList>
            <person name="Dahal R.H."/>
        </authorList>
    </citation>
    <scope>NUCLEOTIDE SEQUENCE [LARGE SCALE GENOMIC DNA]</scope>
    <source>
        <strain evidence="1 2">RP-1-13</strain>
    </source>
</reference>
<dbReference type="AlphaFoldDB" id="A0A4R0MY97"/>
<dbReference type="InterPro" id="IPR023214">
    <property type="entry name" value="HAD_sf"/>
</dbReference>
<dbReference type="OrthoDB" id="791795at2"/>
<evidence type="ECO:0000313" key="2">
    <source>
        <dbReference type="Proteomes" id="UP000292884"/>
    </source>
</evidence>
<dbReference type="Gene3D" id="1.10.150.520">
    <property type="match status" value="1"/>
</dbReference>
<protein>
    <submittedName>
        <fullName evidence="1">Haloacid dehalogenase</fullName>
    </submittedName>
</protein>
<gene>
    <name evidence="1" type="ORF">EZ428_09005</name>
</gene>
<dbReference type="RefSeq" id="WP_131552817.1">
    <property type="nucleotide sequence ID" value="NZ_SJSK01000002.1"/>
</dbReference>
<dbReference type="SUPFAM" id="SSF56784">
    <property type="entry name" value="HAD-like"/>
    <property type="match status" value="1"/>
</dbReference>
<dbReference type="EMBL" id="SJSK01000002">
    <property type="protein sequence ID" value="TCC91877.1"/>
    <property type="molecule type" value="Genomic_DNA"/>
</dbReference>
<dbReference type="Pfam" id="PF13419">
    <property type="entry name" value="HAD_2"/>
    <property type="match status" value="1"/>
</dbReference>
<proteinExistence type="predicted"/>
<name>A0A4R0MY97_9SPHI</name>